<comment type="caution">
    <text evidence="1">The sequence shown here is derived from an EMBL/GenBank/DDBJ whole genome shotgun (WGS) entry which is preliminary data.</text>
</comment>
<dbReference type="EMBL" id="MU843004">
    <property type="protein sequence ID" value="KAK2023317.1"/>
    <property type="molecule type" value="Genomic_DNA"/>
</dbReference>
<proteinExistence type="predicted"/>
<reference evidence="1" key="1">
    <citation type="submission" date="2021-06" db="EMBL/GenBank/DDBJ databases">
        <title>Comparative genomics, transcriptomics and evolutionary studies reveal genomic signatures of adaptation to plant cell wall in hemibiotrophic fungi.</title>
        <authorList>
            <consortium name="DOE Joint Genome Institute"/>
            <person name="Baroncelli R."/>
            <person name="Diaz J.F."/>
            <person name="Benocci T."/>
            <person name="Peng M."/>
            <person name="Battaglia E."/>
            <person name="Haridas S."/>
            <person name="Andreopoulos W."/>
            <person name="Labutti K."/>
            <person name="Pangilinan J."/>
            <person name="Floch G.L."/>
            <person name="Makela M.R."/>
            <person name="Henrissat B."/>
            <person name="Grigoriev I.V."/>
            <person name="Crouch J.A."/>
            <person name="De Vries R.P."/>
            <person name="Sukno S.A."/>
            <person name="Thon M.R."/>
        </authorList>
    </citation>
    <scope>NUCLEOTIDE SEQUENCE</scope>
    <source>
        <strain evidence="1">MAFF235873</strain>
    </source>
</reference>
<gene>
    <name evidence="1" type="ORF">LX32DRAFT_147794</name>
</gene>
<sequence length="155" mass="17175">MPLARWPSPCPITTGPLHQSLLPPVSYPCFLGDFDFPHTARRLQQQHPQLIIPPRFSLVNSSLFPPSLLTSEKMIVSVWHRTTRLTAGERRPLHTGNHSPRSPGFLLQRQPASQCAQAKLCLGHLLSLITLAQRDLLGSEGCTSRGQAVASFLLR</sequence>
<evidence type="ECO:0000313" key="1">
    <source>
        <dbReference type="EMBL" id="KAK2023317.1"/>
    </source>
</evidence>
<organism evidence="1 2">
    <name type="scientific">Colletotrichum zoysiae</name>
    <dbReference type="NCBI Taxonomy" id="1216348"/>
    <lineage>
        <taxon>Eukaryota</taxon>
        <taxon>Fungi</taxon>
        <taxon>Dikarya</taxon>
        <taxon>Ascomycota</taxon>
        <taxon>Pezizomycotina</taxon>
        <taxon>Sordariomycetes</taxon>
        <taxon>Hypocreomycetidae</taxon>
        <taxon>Glomerellales</taxon>
        <taxon>Glomerellaceae</taxon>
        <taxon>Colletotrichum</taxon>
        <taxon>Colletotrichum graminicola species complex</taxon>
    </lineage>
</organism>
<evidence type="ECO:0000313" key="2">
    <source>
        <dbReference type="Proteomes" id="UP001232148"/>
    </source>
</evidence>
<protein>
    <submittedName>
        <fullName evidence="1">Uncharacterized protein</fullName>
    </submittedName>
</protein>
<dbReference type="AlphaFoldDB" id="A0AAD9H8J5"/>
<name>A0AAD9H8J5_9PEZI</name>
<keyword evidence="2" id="KW-1185">Reference proteome</keyword>
<accession>A0AAD9H8J5</accession>
<dbReference type="Proteomes" id="UP001232148">
    <property type="component" value="Unassembled WGS sequence"/>
</dbReference>